<feature type="domain" description="Helix-turn-helix type 11" evidence="1">
    <location>
        <begin position="13"/>
        <end position="64"/>
    </location>
</feature>
<proteinExistence type="predicted"/>
<dbReference type="PANTHER" id="PTHR34580">
    <property type="match status" value="1"/>
</dbReference>
<comment type="caution">
    <text evidence="3">The sequence shown here is derived from an EMBL/GenBank/DDBJ whole genome shotgun (WGS) entry which is preliminary data.</text>
</comment>
<gene>
    <name evidence="3" type="ORF">EGT50_16035</name>
</gene>
<name>A0A438ANN7_9NOCA</name>
<dbReference type="InterPro" id="IPR036390">
    <property type="entry name" value="WH_DNA-bd_sf"/>
</dbReference>
<accession>A0A438ANN7</accession>
<evidence type="ECO:0000259" key="1">
    <source>
        <dbReference type="Pfam" id="PF08279"/>
    </source>
</evidence>
<evidence type="ECO:0000313" key="4">
    <source>
        <dbReference type="Proteomes" id="UP000283479"/>
    </source>
</evidence>
<dbReference type="InterPro" id="IPR026881">
    <property type="entry name" value="WYL_dom"/>
</dbReference>
<sequence>MSAKTTSELVLELLGLLQTHRQWAGPELARRLDITPRTLRRYVERVREMGYQVEAVRGRYGGYRLVAGSALPPLVFNDLEAVAIAASIRVAAANGLVDGQTTTTTAIAKLEQILPARLRARVSAVAEHVTPLDPGRVAPPADGIGALALACRDREVVNFDYTRPDRQAEERSVEPIALVPSERAWFVVCWDRHREGWRTFRADRMTAVRATGEIFRQRDLPADSPADFVRESFSRIDCAYEAEVVLMVGLREWVDYAKGWAQGSYAVDGVATRWPIGGQSLQDLMIKLSWIPESIAYTVDTDNATAEGLRRLATRVAVHI</sequence>
<dbReference type="SUPFAM" id="SSF46785">
    <property type="entry name" value="Winged helix' DNA-binding domain"/>
    <property type="match status" value="1"/>
</dbReference>
<dbReference type="Gene3D" id="1.10.10.10">
    <property type="entry name" value="Winged helix-like DNA-binding domain superfamily/Winged helix DNA-binding domain"/>
    <property type="match status" value="1"/>
</dbReference>
<protein>
    <submittedName>
        <fullName evidence="3">WYL domain-containing protein</fullName>
    </submittedName>
</protein>
<dbReference type="Pfam" id="PF08279">
    <property type="entry name" value="HTH_11"/>
    <property type="match status" value="1"/>
</dbReference>
<dbReference type="RefSeq" id="WP_127955637.1">
    <property type="nucleotide sequence ID" value="NZ_RKLO01000007.1"/>
</dbReference>
<dbReference type="PANTHER" id="PTHR34580:SF3">
    <property type="entry name" value="PROTEIN PAFB"/>
    <property type="match status" value="1"/>
</dbReference>
<feature type="domain" description="WYL" evidence="2">
    <location>
        <begin position="146"/>
        <end position="209"/>
    </location>
</feature>
<organism evidence="3 4">
    <name type="scientific">Rhodococcus xishaensis</name>
    <dbReference type="NCBI Taxonomy" id="2487364"/>
    <lineage>
        <taxon>Bacteria</taxon>
        <taxon>Bacillati</taxon>
        <taxon>Actinomycetota</taxon>
        <taxon>Actinomycetes</taxon>
        <taxon>Mycobacteriales</taxon>
        <taxon>Nocardiaceae</taxon>
        <taxon>Rhodococcus</taxon>
    </lineage>
</organism>
<evidence type="ECO:0000259" key="2">
    <source>
        <dbReference type="Pfam" id="PF13280"/>
    </source>
</evidence>
<dbReference type="Pfam" id="PF13280">
    <property type="entry name" value="WYL"/>
    <property type="match status" value="1"/>
</dbReference>
<dbReference type="PROSITE" id="PS52050">
    <property type="entry name" value="WYL"/>
    <property type="match status" value="1"/>
</dbReference>
<dbReference type="OrthoDB" id="8555652at2"/>
<dbReference type="InterPro" id="IPR051534">
    <property type="entry name" value="CBASS_pafABC_assoc_protein"/>
</dbReference>
<evidence type="ECO:0000313" key="3">
    <source>
        <dbReference type="EMBL" id="RVW00151.1"/>
    </source>
</evidence>
<dbReference type="AlphaFoldDB" id="A0A438ANN7"/>
<keyword evidence="4" id="KW-1185">Reference proteome</keyword>
<dbReference type="InterPro" id="IPR013196">
    <property type="entry name" value="HTH_11"/>
</dbReference>
<dbReference type="Proteomes" id="UP000283479">
    <property type="component" value="Unassembled WGS sequence"/>
</dbReference>
<dbReference type="EMBL" id="RKLO01000007">
    <property type="protein sequence ID" value="RVW00151.1"/>
    <property type="molecule type" value="Genomic_DNA"/>
</dbReference>
<reference evidence="3 4" key="1">
    <citation type="submission" date="2018-11" db="EMBL/GenBank/DDBJ databases">
        <title>Rhodococcus spongicola sp. nov. and Rhodococcus xishaensis sp. nov. from marine sponges.</title>
        <authorList>
            <person name="Li L."/>
            <person name="Lin H.W."/>
        </authorList>
    </citation>
    <scope>NUCLEOTIDE SEQUENCE [LARGE SCALE GENOMIC DNA]</scope>
    <source>
        <strain evidence="3 4">LHW51113</strain>
    </source>
</reference>
<dbReference type="InterPro" id="IPR036388">
    <property type="entry name" value="WH-like_DNA-bd_sf"/>
</dbReference>